<sequence>MRAERAGTGNNGQPYARNGRRNHGGSVSSLTYVIVDTACRG</sequence>
<evidence type="ECO:0000313" key="2">
    <source>
        <dbReference type="EMBL" id="AJE82107.1"/>
    </source>
</evidence>
<organism evidence="2 3">
    <name type="scientific">Streptomyces albus (strain ATCC 21838 / DSM 41398 / FERM P-419 / JCM 4703 / NBRC 107858)</name>
    <dbReference type="NCBI Taxonomy" id="1081613"/>
    <lineage>
        <taxon>Bacteria</taxon>
        <taxon>Bacillati</taxon>
        <taxon>Actinomycetota</taxon>
        <taxon>Actinomycetes</taxon>
        <taxon>Kitasatosporales</taxon>
        <taxon>Streptomycetaceae</taxon>
        <taxon>Streptomyces</taxon>
    </lineage>
</organism>
<keyword evidence="3" id="KW-1185">Reference proteome</keyword>
<accession>A0A0B5EVI3</accession>
<dbReference type="AlphaFoldDB" id="A0A0B5EVI3"/>
<evidence type="ECO:0000256" key="1">
    <source>
        <dbReference type="SAM" id="MobiDB-lite"/>
    </source>
</evidence>
<name>A0A0B5EVI3_STRA4</name>
<reference evidence="2 3" key="1">
    <citation type="submission" date="2015-01" db="EMBL/GenBank/DDBJ databases">
        <title>Enhanced salinomycin production by adjusting the supply of polyketide extender units in Streptomyce albus DSM 41398.</title>
        <authorList>
            <person name="Lu C."/>
        </authorList>
    </citation>
    <scope>NUCLEOTIDE SEQUENCE [LARGE SCALE GENOMIC DNA]</scope>
    <source>
        <strain evidence="3">ATCC 21838 / DSM 41398 / FERM P-419 / JCM 4703 / NBRC 107858</strain>
    </source>
</reference>
<gene>
    <name evidence="2" type="ORF">SLNWT_1731</name>
</gene>
<evidence type="ECO:0000313" key="3">
    <source>
        <dbReference type="Proteomes" id="UP000031523"/>
    </source>
</evidence>
<proteinExistence type="predicted"/>
<dbReference type="Proteomes" id="UP000031523">
    <property type="component" value="Chromosome"/>
</dbReference>
<protein>
    <submittedName>
        <fullName evidence="2">Uncharacterized protein</fullName>
    </submittedName>
</protein>
<feature type="region of interest" description="Disordered" evidence="1">
    <location>
        <begin position="1"/>
        <end position="29"/>
    </location>
</feature>
<dbReference type="EMBL" id="CP010519">
    <property type="protein sequence ID" value="AJE82107.1"/>
    <property type="molecule type" value="Genomic_DNA"/>
</dbReference>
<dbReference type="KEGG" id="sals:SLNWT_1731"/>